<dbReference type="EMBL" id="UOEW01000037">
    <property type="protein sequence ID" value="VAW33521.1"/>
    <property type="molecule type" value="Genomic_DNA"/>
</dbReference>
<accession>A0A3B0UQY2</accession>
<dbReference type="PANTHER" id="PTHR42901:SF1">
    <property type="entry name" value="ALCOHOL DEHYDROGENASE"/>
    <property type="match status" value="1"/>
</dbReference>
<dbReference type="AlphaFoldDB" id="A0A3B0UQY2"/>
<keyword evidence="2" id="KW-0560">Oxidoreductase</keyword>
<dbReference type="SUPFAM" id="SSF51735">
    <property type="entry name" value="NAD(P)-binding Rossmann-fold domains"/>
    <property type="match status" value="1"/>
</dbReference>
<comment type="similarity">
    <text evidence="1">Belongs to the short-chain dehydrogenases/reductases (SDR) family.</text>
</comment>
<protein>
    <recommendedName>
        <fullName evidence="4">Oxidoreductase, short-chain dehydrogenase/reductase family</fullName>
    </recommendedName>
</protein>
<dbReference type="GO" id="GO:0016491">
    <property type="term" value="F:oxidoreductase activity"/>
    <property type="evidence" value="ECO:0007669"/>
    <property type="project" value="UniProtKB-KW"/>
</dbReference>
<gene>
    <name evidence="3" type="ORF">MNBD_GAMMA01-1687</name>
</gene>
<evidence type="ECO:0000313" key="3">
    <source>
        <dbReference type="EMBL" id="VAW33521.1"/>
    </source>
</evidence>
<evidence type="ECO:0008006" key="4">
    <source>
        <dbReference type="Google" id="ProtNLM"/>
    </source>
</evidence>
<evidence type="ECO:0000256" key="1">
    <source>
        <dbReference type="ARBA" id="ARBA00006484"/>
    </source>
</evidence>
<reference evidence="3" key="1">
    <citation type="submission" date="2018-06" db="EMBL/GenBank/DDBJ databases">
        <authorList>
            <person name="Zhirakovskaya E."/>
        </authorList>
    </citation>
    <scope>NUCLEOTIDE SEQUENCE</scope>
</reference>
<proteinExistence type="inferred from homology"/>
<organism evidence="3">
    <name type="scientific">hydrothermal vent metagenome</name>
    <dbReference type="NCBI Taxonomy" id="652676"/>
    <lineage>
        <taxon>unclassified sequences</taxon>
        <taxon>metagenomes</taxon>
        <taxon>ecological metagenomes</taxon>
    </lineage>
</organism>
<dbReference type="PANTHER" id="PTHR42901">
    <property type="entry name" value="ALCOHOL DEHYDROGENASE"/>
    <property type="match status" value="1"/>
</dbReference>
<dbReference type="Pfam" id="PF00106">
    <property type="entry name" value="adh_short"/>
    <property type="match status" value="1"/>
</dbReference>
<dbReference type="InterPro" id="IPR002347">
    <property type="entry name" value="SDR_fam"/>
</dbReference>
<dbReference type="InterPro" id="IPR036291">
    <property type="entry name" value="NAD(P)-bd_dom_sf"/>
</dbReference>
<dbReference type="PRINTS" id="PR00081">
    <property type="entry name" value="GDHRDH"/>
</dbReference>
<evidence type="ECO:0000256" key="2">
    <source>
        <dbReference type="ARBA" id="ARBA00023002"/>
    </source>
</evidence>
<name>A0A3B0UQY2_9ZZZZ</name>
<sequence>MKNLNNKTIFLTGACGGLGSSLALELCKSQADVIISDKNPRSLGLMCDKIMEQGGKEPMVYPMDLVGATPNDFIKLAKNIEENIGTLDSLIHTAAEFSGLTEFNHYAATRWLKEMQINLNSPIFLTQALIPLLKQSKGSIIFTLDDLGTVSKAYWGAYGTSKGALAHFAKTLKAELEHAQINVHTVTPAPMKTQLRSKAWPAENTTHLLMPEQVTNQYLQLL</sequence>
<dbReference type="Gene3D" id="3.40.50.720">
    <property type="entry name" value="NAD(P)-binding Rossmann-like Domain"/>
    <property type="match status" value="1"/>
</dbReference>